<evidence type="ECO:0000313" key="1">
    <source>
        <dbReference type="EMBL" id="KAL0577991.1"/>
    </source>
</evidence>
<gene>
    <name evidence="1" type="ORF">V5O48_003994</name>
</gene>
<protein>
    <recommendedName>
        <fullName evidence="3">Mediator of RNA polymerase II transcription subunit 21</fullName>
    </recommendedName>
</protein>
<keyword evidence="2" id="KW-1185">Reference proteome</keyword>
<organism evidence="1 2">
    <name type="scientific">Marasmius crinis-equi</name>
    <dbReference type="NCBI Taxonomy" id="585013"/>
    <lineage>
        <taxon>Eukaryota</taxon>
        <taxon>Fungi</taxon>
        <taxon>Dikarya</taxon>
        <taxon>Basidiomycota</taxon>
        <taxon>Agaricomycotina</taxon>
        <taxon>Agaricomycetes</taxon>
        <taxon>Agaricomycetidae</taxon>
        <taxon>Agaricales</taxon>
        <taxon>Marasmiineae</taxon>
        <taxon>Marasmiaceae</taxon>
        <taxon>Marasmius</taxon>
    </lineage>
</organism>
<accession>A0ABR3FRC5</accession>
<name>A0ABR3FRC5_9AGAR</name>
<evidence type="ECO:0008006" key="3">
    <source>
        <dbReference type="Google" id="ProtNLM"/>
    </source>
</evidence>
<dbReference type="EMBL" id="JBAHYK010000125">
    <property type="protein sequence ID" value="KAL0577991.1"/>
    <property type="molecule type" value="Genomic_DNA"/>
</dbReference>
<comment type="caution">
    <text evidence="1">The sequence shown here is derived from an EMBL/GenBank/DDBJ whole genome shotgun (WGS) entry which is preliminary data.</text>
</comment>
<dbReference type="Proteomes" id="UP001465976">
    <property type="component" value="Unassembled WGS sequence"/>
</dbReference>
<evidence type="ECO:0000313" key="2">
    <source>
        <dbReference type="Proteomes" id="UP001465976"/>
    </source>
</evidence>
<reference evidence="1 2" key="1">
    <citation type="submission" date="2024-02" db="EMBL/GenBank/DDBJ databases">
        <title>A draft genome for the cacao thread blight pathogen Marasmius crinis-equi.</title>
        <authorList>
            <person name="Cohen S.P."/>
            <person name="Baruah I.K."/>
            <person name="Amoako-Attah I."/>
            <person name="Bukari Y."/>
            <person name="Meinhardt L.W."/>
            <person name="Bailey B.A."/>
        </authorList>
    </citation>
    <scope>NUCLEOTIDE SEQUENCE [LARGE SCALE GENOMIC DNA]</scope>
    <source>
        <strain evidence="1 2">GH-76</strain>
    </source>
</reference>
<proteinExistence type="predicted"/>
<sequence length="112" mass="12978">MDEIVPDTSPGHEHHIHAELRRLEEGAESFFEAIAKFIQLLKGVSDEENDEIAVVITRVHSLLEEVKERSSFIEADTVSCLQRCELIMDIELELQRIMDVEKTLYELRQRDA</sequence>